<evidence type="ECO:0000256" key="7">
    <source>
        <dbReference type="ARBA" id="ARBA00022993"/>
    </source>
</evidence>
<comment type="subunit">
    <text evidence="9">Homohexamer.</text>
</comment>
<comment type="catalytic activity">
    <reaction evidence="8 9">
        <text>(R)-4'-phosphopantetheine + ATP + H(+) = 3'-dephospho-CoA + diphosphate</text>
        <dbReference type="Rhea" id="RHEA:19801"/>
        <dbReference type="ChEBI" id="CHEBI:15378"/>
        <dbReference type="ChEBI" id="CHEBI:30616"/>
        <dbReference type="ChEBI" id="CHEBI:33019"/>
        <dbReference type="ChEBI" id="CHEBI:57328"/>
        <dbReference type="ChEBI" id="CHEBI:61723"/>
        <dbReference type="EC" id="2.7.7.3"/>
    </reaction>
</comment>
<keyword evidence="2 9" id="KW-0808">Transferase</keyword>
<evidence type="ECO:0000256" key="3">
    <source>
        <dbReference type="ARBA" id="ARBA00022695"/>
    </source>
</evidence>
<dbReference type="AlphaFoldDB" id="A0A9X2KH99"/>
<proteinExistence type="inferred from homology"/>
<gene>
    <name evidence="9 11" type="primary">coaD</name>
    <name evidence="11" type="ORF">NBM05_00985</name>
</gene>
<dbReference type="EMBL" id="JANAFB010000002">
    <property type="protein sequence ID" value="MCP3424645.1"/>
    <property type="molecule type" value="Genomic_DNA"/>
</dbReference>
<dbReference type="Gene3D" id="3.40.50.620">
    <property type="entry name" value="HUPs"/>
    <property type="match status" value="1"/>
</dbReference>
<keyword evidence="1 9" id="KW-0963">Cytoplasm</keyword>
<dbReference type="NCBIfam" id="TIGR01510">
    <property type="entry name" value="coaD_prev_kdtB"/>
    <property type="match status" value="1"/>
</dbReference>
<name>A0A9X2KH99_9MICC</name>
<dbReference type="InterPro" id="IPR014729">
    <property type="entry name" value="Rossmann-like_a/b/a_fold"/>
</dbReference>
<feature type="binding site" evidence="9">
    <location>
        <begin position="9"/>
        <end position="10"/>
    </location>
    <ligand>
        <name>ATP</name>
        <dbReference type="ChEBI" id="CHEBI:30616"/>
    </ligand>
</feature>
<dbReference type="PRINTS" id="PR01020">
    <property type="entry name" value="LPSBIOSNTHSS"/>
</dbReference>
<dbReference type="RefSeq" id="WP_254164399.1">
    <property type="nucleotide sequence ID" value="NZ_JANAFB010000002.1"/>
</dbReference>
<evidence type="ECO:0000256" key="4">
    <source>
        <dbReference type="ARBA" id="ARBA00022741"/>
    </source>
</evidence>
<feature type="binding site" evidence="9">
    <location>
        <begin position="124"/>
        <end position="130"/>
    </location>
    <ligand>
        <name>ATP</name>
        <dbReference type="ChEBI" id="CHEBI:30616"/>
    </ligand>
</feature>
<comment type="similarity">
    <text evidence="9">Belongs to the bacterial CoaD family.</text>
</comment>
<keyword evidence="5 9" id="KW-0067">ATP-binding</keyword>
<comment type="function">
    <text evidence="9">Reversibly transfers an adenylyl group from ATP to 4'-phosphopantetheine, yielding dephospho-CoA (dPCoA) and pyrophosphate.</text>
</comment>
<feature type="binding site" evidence="9">
    <location>
        <position position="17"/>
    </location>
    <ligand>
        <name>ATP</name>
        <dbReference type="ChEBI" id="CHEBI:30616"/>
    </ligand>
</feature>
<dbReference type="GO" id="GO:0004595">
    <property type="term" value="F:pantetheine-phosphate adenylyltransferase activity"/>
    <property type="evidence" value="ECO:0007669"/>
    <property type="project" value="UniProtKB-UniRule"/>
</dbReference>
<dbReference type="PANTHER" id="PTHR21342">
    <property type="entry name" value="PHOSPHOPANTETHEINE ADENYLYLTRANSFERASE"/>
    <property type="match status" value="1"/>
</dbReference>
<feature type="binding site" evidence="9">
    <location>
        <begin position="90"/>
        <end position="92"/>
    </location>
    <ligand>
        <name>ATP</name>
        <dbReference type="ChEBI" id="CHEBI:30616"/>
    </ligand>
</feature>
<keyword evidence="4 9" id="KW-0547">Nucleotide-binding</keyword>
<comment type="pathway">
    <text evidence="9">Cofactor biosynthesis; coenzyme A biosynthesis; CoA from (R)-pantothenate: step 4/5.</text>
</comment>
<keyword evidence="12" id="KW-1185">Reference proteome</keyword>
<feature type="binding site" evidence="9">
    <location>
        <position position="100"/>
    </location>
    <ligand>
        <name>ATP</name>
        <dbReference type="ChEBI" id="CHEBI:30616"/>
    </ligand>
</feature>
<feature type="domain" description="Cytidyltransferase-like" evidence="10">
    <location>
        <begin position="5"/>
        <end position="134"/>
    </location>
</feature>
<comment type="cofactor">
    <cofactor evidence="9">
        <name>Mg(2+)</name>
        <dbReference type="ChEBI" id="CHEBI:18420"/>
    </cofactor>
</comment>
<dbReference type="PANTHER" id="PTHR21342:SF1">
    <property type="entry name" value="PHOSPHOPANTETHEINE ADENYLYLTRANSFERASE"/>
    <property type="match status" value="1"/>
</dbReference>
<evidence type="ECO:0000256" key="8">
    <source>
        <dbReference type="ARBA" id="ARBA00029346"/>
    </source>
</evidence>
<evidence type="ECO:0000313" key="12">
    <source>
        <dbReference type="Proteomes" id="UP001139502"/>
    </source>
</evidence>
<evidence type="ECO:0000256" key="5">
    <source>
        <dbReference type="ARBA" id="ARBA00022840"/>
    </source>
</evidence>
<dbReference type="Pfam" id="PF01467">
    <property type="entry name" value="CTP_transf_like"/>
    <property type="match status" value="1"/>
</dbReference>
<evidence type="ECO:0000313" key="11">
    <source>
        <dbReference type="EMBL" id="MCP3424645.1"/>
    </source>
</evidence>
<dbReference type="GO" id="GO:0005737">
    <property type="term" value="C:cytoplasm"/>
    <property type="evidence" value="ECO:0007669"/>
    <property type="project" value="UniProtKB-SubCell"/>
</dbReference>
<dbReference type="GO" id="GO:0015937">
    <property type="term" value="P:coenzyme A biosynthetic process"/>
    <property type="evidence" value="ECO:0007669"/>
    <property type="project" value="UniProtKB-UniRule"/>
</dbReference>
<keyword evidence="7 9" id="KW-0173">Coenzyme A biosynthesis</keyword>
<dbReference type="EC" id="2.7.7.3" evidence="9"/>
<sequence>MKLAVCPGSFDPIHNGHVEVIARAAKIFADGVIVAVSNNPAKTYRFGLEERLEMVREVFSLLDGVRVEAMGGGLLAEYARSRGAATVLKGLRNSRDFDFEAPMAAMNRSLTGVETIFLAGDPRYSQLSSSLIKEVESLGGDVSDYVPRSVARRLSGG</sequence>
<dbReference type="GO" id="GO:0005524">
    <property type="term" value="F:ATP binding"/>
    <property type="evidence" value="ECO:0007669"/>
    <property type="project" value="UniProtKB-KW"/>
</dbReference>
<feature type="binding site" evidence="9">
    <location>
        <position position="42"/>
    </location>
    <ligand>
        <name>substrate</name>
    </ligand>
</feature>
<evidence type="ECO:0000256" key="2">
    <source>
        <dbReference type="ARBA" id="ARBA00022679"/>
    </source>
</evidence>
<keyword evidence="3 9" id="KW-0548">Nucleotidyltransferase</keyword>
<comment type="subcellular location">
    <subcellularLocation>
        <location evidence="9">Cytoplasm</location>
    </subcellularLocation>
</comment>
<dbReference type="SUPFAM" id="SSF52374">
    <property type="entry name" value="Nucleotidylyl transferase"/>
    <property type="match status" value="1"/>
</dbReference>
<keyword evidence="6 9" id="KW-0460">Magnesium</keyword>
<accession>A0A9X2KH99</accession>
<feature type="binding site" evidence="9">
    <location>
        <position position="75"/>
    </location>
    <ligand>
        <name>substrate</name>
    </ligand>
</feature>
<evidence type="ECO:0000259" key="10">
    <source>
        <dbReference type="Pfam" id="PF01467"/>
    </source>
</evidence>
<dbReference type="HAMAP" id="MF_00151">
    <property type="entry name" value="PPAT_bact"/>
    <property type="match status" value="1"/>
</dbReference>
<dbReference type="Proteomes" id="UP001139502">
    <property type="component" value="Unassembled WGS sequence"/>
</dbReference>
<dbReference type="InterPro" id="IPR001980">
    <property type="entry name" value="PPAT"/>
</dbReference>
<evidence type="ECO:0000256" key="6">
    <source>
        <dbReference type="ARBA" id="ARBA00022842"/>
    </source>
</evidence>
<organism evidence="11 12">
    <name type="scientific">Rothia santali</name>
    <dbReference type="NCBI Taxonomy" id="2949643"/>
    <lineage>
        <taxon>Bacteria</taxon>
        <taxon>Bacillati</taxon>
        <taxon>Actinomycetota</taxon>
        <taxon>Actinomycetes</taxon>
        <taxon>Micrococcales</taxon>
        <taxon>Micrococcaceae</taxon>
        <taxon>Rothia</taxon>
    </lineage>
</organism>
<dbReference type="NCBIfam" id="TIGR00125">
    <property type="entry name" value="cyt_tran_rel"/>
    <property type="match status" value="1"/>
</dbReference>
<feature type="binding site" evidence="9">
    <location>
        <position position="9"/>
    </location>
    <ligand>
        <name>substrate</name>
    </ligand>
</feature>
<feature type="site" description="Transition state stabilizer" evidence="9">
    <location>
        <position position="17"/>
    </location>
</feature>
<reference evidence="11" key="1">
    <citation type="submission" date="2022-06" db="EMBL/GenBank/DDBJ databases">
        <title>Rothia sp. isolated from sandalwood seedling.</title>
        <authorList>
            <person name="Tuikhar N."/>
            <person name="Kirdat K."/>
            <person name="Thorat V."/>
            <person name="Swetha P."/>
            <person name="Padma S."/>
            <person name="Sundararaj R."/>
            <person name="Yadav A."/>
        </authorList>
    </citation>
    <scope>NUCLEOTIDE SEQUENCE</scope>
    <source>
        <strain evidence="11">AR01</strain>
    </source>
</reference>
<dbReference type="CDD" id="cd02163">
    <property type="entry name" value="PPAT"/>
    <property type="match status" value="1"/>
</dbReference>
<evidence type="ECO:0000256" key="1">
    <source>
        <dbReference type="ARBA" id="ARBA00022490"/>
    </source>
</evidence>
<evidence type="ECO:0000256" key="9">
    <source>
        <dbReference type="HAMAP-Rule" id="MF_00151"/>
    </source>
</evidence>
<dbReference type="InterPro" id="IPR004821">
    <property type="entry name" value="Cyt_trans-like"/>
</dbReference>
<feature type="binding site" evidence="9">
    <location>
        <position position="89"/>
    </location>
    <ligand>
        <name>substrate</name>
    </ligand>
</feature>
<protein>
    <recommendedName>
        <fullName evidence="9">Phosphopantetheine adenylyltransferase</fullName>
        <ecNumber evidence="9">2.7.7.3</ecNumber>
    </recommendedName>
    <alternativeName>
        <fullName evidence="9">Dephospho-CoA pyrophosphorylase</fullName>
    </alternativeName>
    <alternativeName>
        <fullName evidence="9">Pantetheine-phosphate adenylyltransferase</fullName>
        <shortName evidence="9">PPAT</shortName>
    </alternativeName>
</protein>
<comment type="caution">
    <text evidence="11">The sequence shown here is derived from an EMBL/GenBank/DDBJ whole genome shotgun (WGS) entry which is preliminary data.</text>
</comment>